<evidence type="ECO:0000256" key="1">
    <source>
        <dbReference type="SAM" id="MobiDB-lite"/>
    </source>
</evidence>
<accession>A0A9P5YVL4</accession>
<feature type="compositionally biased region" description="Basic residues" evidence="1">
    <location>
        <begin position="12"/>
        <end position="21"/>
    </location>
</feature>
<protein>
    <submittedName>
        <fullName evidence="2">Uncharacterized protein</fullName>
    </submittedName>
</protein>
<feature type="compositionally biased region" description="Polar residues" evidence="1">
    <location>
        <begin position="1"/>
        <end position="11"/>
    </location>
</feature>
<dbReference type="Proteomes" id="UP000807469">
    <property type="component" value="Unassembled WGS sequence"/>
</dbReference>
<feature type="region of interest" description="Disordered" evidence="1">
    <location>
        <begin position="1"/>
        <end position="26"/>
    </location>
</feature>
<dbReference type="AlphaFoldDB" id="A0A9P5YVL4"/>
<evidence type="ECO:0000313" key="3">
    <source>
        <dbReference type="Proteomes" id="UP000807469"/>
    </source>
</evidence>
<sequence>MEPSEQSIHASKSSKHTRYYQRNKDEIRRKNALINKRRRAAAKQAKVDSSTSTTIAVERNITEHNGSIDSPASLDHDNLQDIVAEIRVIEEKANEWIDTWYQRKNDKSLQGWLKESNFRTLRRTHNAGSDILLQLYQLLETPYLAQGINDRFQVLFGIMQLNTRMASALASLDVAMDNEMERDMLSYHHLLDCTPVFDDDQHATGSGEKSMHWA</sequence>
<dbReference type="EMBL" id="MU155290">
    <property type="protein sequence ID" value="KAF9476552.1"/>
    <property type="molecule type" value="Genomic_DNA"/>
</dbReference>
<evidence type="ECO:0000313" key="2">
    <source>
        <dbReference type="EMBL" id="KAF9476552.1"/>
    </source>
</evidence>
<gene>
    <name evidence="2" type="ORF">BDN70DRAFT_934971</name>
</gene>
<proteinExistence type="predicted"/>
<reference evidence="2" key="1">
    <citation type="submission" date="2020-11" db="EMBL/GenBank/DDBJ databases">
        <authorList>
            <consortium name="DOE Joint Genome Institute"/>
            <person name="Ahrendt S."/>
            <person name="Riley R."/>
            <person name="Andreopoulos W."/>
            <person name="Labutti K."/>
            <person name="Pangilinan J."/>
            <person name="Ruiz-Duenas F.J."/>
            <person name="Barrasa J.M."/>
            <person name="Sanchez-Garcia M."/>
            <person name="Camarero S."/>
            <person name="Miyauchi S."/>
            <person name="Serrano A."/>
            <person name="Linde D."/>
            <person name="Babiker R."/>
            <person name="Drula E."/>
            <person name="Ayuso-Fernandez I."/>
            <person name="Pacheco R."/>
            <person name="Padilla G."/>
            <person name="Ferreira P."/>
            <person name="Barriuso J."/>
            <person name="Kellner H."/>
            <person name="Castanera R."/>
            <person name="Alfaro M."/>
            <person name="Ramirez L."/>
            <person name="Pisabarro A.G."/>
            <person name="Kuo A."/>
            <person name="Tritt A."/>
            <person name="Lipzen A."/>
            <person name="He G."/>
            <person name="Yan M."/>
            <person name="Ng V."/>
            <person name="Cullen D."/>
            <person name="Martin F."/>
            <person name="Rosso M.-N."/>
            <person name="Henrissat B."/>
            <person name="Hibbett D."/>
            <person name="Martinez A.T."/>
            <person name="Grigoriev I.V."/>
        </authorList>
    </citation>
    <scope>NUCLEOTIDE SEQUENCE</scope>
    <source>
        <strain evidence="2">CIRM-BRFM 674</strain>
    </source>
</reference>
<organism evidence="2 3">
    <name type="scientific">Pholiota conissans</name>
    <dbReference type="NCBI Taxonomy" id="109636"/>
    <lineage>
        <taxon>Eukaryota</taxon>
        <taxon>Fungi</taxon>
        <taxon>Dikarya</taxon>
        <taxon>Basidiomycota</taxon>
        <taxon>Agaricomycotina</taxon>
        <taxon>Agaricomycetes</taxon>
        <taxon>Agaricomycetidae</taxon>
        <taxon>Agaricales</taxon>
        <taxon>Agaricineae</taxon>
        <taxon>Strophariaceae</taxon>
        <taxon>Pholiota</taxon>
    </lineage>
</organism>
<comment type="caution">
    <text evidence="2">The sequence shown here is derived from an EMBL/GenBank/DDBJ whole genome shotgun (WGS) entry which is preliminary data.</text>
</comment>
<keyword evidence="3" id="KW-1185">Reference proteome</keyword>
<name>A0A9P5YVL4_9AGAR</name>